<name>A0A939PMH9_9ACTN</name>
<gene>
    <name evidence="1" type="ORF">J4573_50325</name>
</gene>
<organism evidence="1 2">
    <name type="scientific">Actinomadura barringtoniae</name>
    <dbReference type="NCBI Taxonomy" id="1427535"/>
    <lineage>
        <taxon>Bacteria</taxon>
        <taxon>Bacillati</taxon>
        <taxon>Actinomycetota</taxon>
        <taxon>Actinomycetes</taxon>
        <taxon>Streptosporangiales</taxon>
        <taxon>Thermomonosporaceae</taxon>
        <taxon>Actinomadura</taxon>
    </lineage>
</organism>
<dbReference type="EMBL" id="JAGEOJ010000035">
    <property type="protein sequence ID" value="MBO2455355.1"/>
    <property type="molecule type" value="Genomic_DNA"/>
</dbReference>
<dbReference type="Proteomes" id="UP000669179">
    <property type="component" value="Unassembled WGS sequence"/>
</dbReference>
<reference evidence="1" key="1">
    <citation type="submission" date="2021-03" db="EMBL/GenBank/DDBJ databases">
        <authorList>
            <person name="Kanchanasin P."/>
            <person name="Saeng-In P."/>
            <person name="Phongsopitanun W."/>
            <person name="Yuki M."/>
            <person name="Kudo T."/>
            <person name="Ohkuma M."/>
            <person name="Tanasupawat S."/>
        </authorList>
    </citation>
    <scope>NUCLEOTIDE SEQUENCE</scope>
    <source>
        <strain evidence="1">GKU 128</strain>
    </source>
</reference>
<comment type="caution">
    <text evidence="1">The sequence shown here is derived from an EMBL/GenBank/DDBJ whole genome shotgun (WGS) entry which is preliminary data.</text>
</comment>
<keyword evidence="2" id="KW-1185">Reference proteome</keyword>
<proteinExistence type="predicted"/>
<dbReference type="AlphaFoldDB" id="A0A939PMH9"/>
<evidence type="ECO:0000313" key="1">
    <source>
        <dbReference type="EMBL" id="MBO2455355.1"/>
    </source>
</evidence>
<evidence type="ECO:0000313" key="2">
    <source>
        <dbReference type="Proteomes" id="UP000669179"/>
    </source>
</evidence>
<protein>
    <submittedName>
        <fullName evidence="1">Uncharacterized protein</fullName>
    </submittedName>
</protein>
<accession>A0A939PMH9</accession>
<sequence>METRELGSGRRVGALGQLAEALPAAGLFLTCEELEAIERAVPRDAVAGTRYPAPLMNLLDSER</sequence>
<dbReference type="RefSeq" id="WP_208263577.1">
    <property type="nucleotide sequence ID" value="NZ_JAGEOJ010000035.1"/>
</dbReference>